<dbReference type="EMBL" id="JBHUII010000004">
    <property type="protein sequence ID" value="MFD2206091.1"/>
    <property type="molecule type" value="Genomic_DNA"/>
</dbReference>
<evidence type="ECO:0000256" key="8">
    <source>
        <dbReference type="ARBA" id="ARBA00022917"/>
    </source>
</evidence>
<evidence type="ECO:0000256" key="7">
    <source>
        <dbReference type="ARBA" id="ARBA00022840"/>
    </source>
</evidence>
<keyword evidence="9 11" id="KW-0030">Aminoacyl-tRNA synthetase</keyword>
<dbReference type="PANTHER" id="PTHR30075:SF2">
    <property type="entry name" value="GLYCINE--TRNA LIGASE, CHLOROPLASTIC_MITOCHONDRIAL 2"/>
    <property type="match status" value="1"/>
</dbReference>
<dbReference type="PRINTS" id="PR01045">
    <property type="entry name" value="TRNASYNTHGB"/>
</dbReference>
<evidence type="ECO:0000256" key="9">
    <source>
        <dbReference type="ARBA" id="ARBA00023146"/>
    </source>
</evidence>
<dbReference type="HAMAP" id="MF_00255">
    <property type="entry name" value="Gly_tRNA_synth_beta"/>
    <property type="match status" value="1"/>
</dbReference>
<keyword evidence="5 11" id="KW-0436">Ligase</keyword>
<comment type="subunit">
    <text evidence="3 11">Tetramer of two alpha and two beta subunits.</text>
</comment>
<comment type="catalytic activity">
    <reaction evidence="10 11">
        <text>tRNA(Gly) + glycine + ATP = glycyl-tRNA(Gly) + AMP + diphosphate</text>
        <dbReference type="Rhea" id="RHEA:16013"/>
        <dbReference type="Rhea" id="RHEA-COMP:9664"/>
        <dbReference type="Rhea" id="RHEA-COMP:9683"/>
        <dbReference type="ChEBI" id="CHEBI:30616"/>
        <dbReference type="ChEBI" id="CHEBI:33019"/>
        <dbReference type="ChEBI" id="CHEBI:57305"/>
        <dbReference type="ChEBI" id="CHEBI:78442"/>
        <dbReference type="ChEBI" id="CHEBI:78522"/>
        <dbReference type="ChEBI" id="CHEBI:456215"/>
        <dbReference type="EC" id="6.1.1.14"/>
    </reaction>
</comment>
<protein>
    <recommendedName>
        <fullName evidence="11">Glycine--tRNA ligase beta subunit</fullName>
        <ecNumber evidence="11">6.1.1.14</ecNumber>
    </recommendedName>
    <alternativeName>
        <fullName evidence="11">Glycyl-tRNA synthetase beta subunit</fullName>
        <shortName evidence="11">GlyRS</shortName>
    </alternativeName>
</protein>
<evidence type="ECO:0000256" key="11">
    <source>
        <dbReference type="HAMAP-Rule" id="MF_00255"/>
    </source>
</evidence>
<keyword evidence="7 11" id="KW-0067">ATP-binding</keyword>
<dbReference type="NCBIfam" id="TIGR00211">
    <property type="entry name" value="glyS"/>
    <property type="match status" value="1"/>
</dbReference>
<keyword evidence="4 11" id="KW-0963">Cytoplasm</keyword>
<dbReference type="GO" id="GO:0004820">
    <property type="term" value="F:glycine-tRNA ligase activity"/>
    <property type="evidence" value="ECO:0007669"/>
    <property type="project" value="UniProtKB-EC"/>
</dbReference>
<dbReference type="InterPro" id="IPR006194">
    <property type="entry name" value="Gly-tRNA-synth_heterodimer"/>
</dbReference>
<evidence type="ECO:0000256" key="3">
    <source>
        <dbReference type="ARBA" id="ARBA00011209"/>
    </source>
</evidence>
<name>A0ABW5BML8_9PROT</name>
<dbReference type="PANTHER" id="PTHR30075">
    <property type="entry name" value="GLYCYL-TRNA SYNTHETASE"/>
    <property type="match status" value="1"/>
</dbReference>
<proteinExistence type="inferred from homology"/>
<dbReference type="RefSeq" id="WP_380251333.1">
    <property type="nucleotide sequence ID" value="NZ_JBHUII010000004.1"/>
</dbReference>
<evidence type="ECO:0000256" key="6">
    <source>
        <dbReference type="ARBA" id="ARBA00022741"/>
    </source>
</evidence>
<comment type="subcellular location">
    <subcellularLocation>
        <location evidence="1 11">Cytoplasm</location>
    </subcellularLocation>
</comment>
<dbReference type="InterPro" id="IPR015944">
    <property type="entry name" value="Gly-tRNA-synth_bsu"/>
</dbReference>
<evidence type="ECO:0000313" key="14">
    <source>
        <dbReference type="Proteomes" id="UP001597294"/>
    </source>
</evidence>
<evidence type="ECO:0000256" key="4">
    <source>
        <dbReference type="ARBA" id="ARBA00022490"/>
    </source>
</evidence>
<dbReference type="InterPro" id="IPR008909">
    <property type="entry name" value="DALR_anticod-bd"/>
</dbReference>
<dbReference type="Pfam" id="PF05746">
    <property type="entry name" value="DALR_1"/>
    <property type="match status" value="1"/>
</dbReference>
<dbReference type="SUPFAM" id="SSF109604">
    <property type="entry name" value="HD-domain/PDEase-like"/>
    <property type="match status" value="1"/>
</dbReference>
<dbReference type="EC" id="6.1.1.14" evidence="11"/>
<feature type="domain" description="DALR anticodon binding" evidence="12">
    <location>
        <begin position="579"/>
        <end position="683"/>
    </location>
</feature>
<gene>
    <name evidence="11 13" type="primary">glyS</name>
    <name evidence="13" type="ORF">ACFSKO_10725</name>
</gene>
<accession>A0ABW5BML8</accession>
<evidence type="ECO:0000256" key="2">
    <source>
        <dbReference type="ARBA" id="ARBA00008226"/>
    </source>
</evidence>
<evidence type="ECO:0000256" key="1">
    <source>
        <dbReference type="ARBA" id="ARBA00004496"/>
    </source>
</evidence>
<keyword evidence="6 11" id="KW-0547">Nucleotide-binding</keyword>
<keyword evidence="14" id="KW-1185">Reference proteome</keyword>
<organism evidence="13 14">
    <name type="scientific">Kiloniella antarctica</name>
    <dbReference type="NCBI Taxonomy" id="1550907"/>
    <lineage>
        <taxon>Bacteria</taxon>
        <taxon>Pseudomonadati</taxon>
        <taxon>Pseudomonadota</taxon>
        <taxon>Alphaproteobacteria</taxon>
        <taxon>Rhodospirillales</taxon>
        <taxon>Kiloniellaceae</taxon>
        <taxon>Kiloniella</taxon>
    </lineage>
</organism>
<dbReference type="PROSITE" id="PS50861">
    <property type="entry name" value="AA_TRNA_LIGASE_II_GLYAB"/>
    <property type="match status" value="1"/>
</dbReference>
<evidence type="ECO:0000256" key="5">
    <source>
        <dbReference type="ARBA" id="ARBA00022598"/>
    </source>
</evidence>
<evidence type="ECO:0000256" key="10">
    <source>
        <dbReference type="ARBA" id="ARBA00047937"/>
    </source>
</evidence>
<reference evidence="14" key="1">
    <citation type="journal article" date="2019" name="Int. J. Syst. Evol. Microbiol.">
        <title>The Global Catalogue of Microorganisms (GCM) 10K type strain sequencing project: providing services to taxonomists for standard genome sequencing and annotation.</title>
        <authorList>
            <consortium name="The Broad Institute Genomics Platform"/>
            <consortium name="The Broad Institute Genome Sequencing Center for Infectious Disease"/>
            <person name="Wu L."/>
            <person name="Ma J."/>
        </authorList>
    </citation>
    <scope>NUCLEOTIDE SEQUENCE [LARGE SCALE GENOMIC DNA]</scope>
    <source>
        <strain evidence="14">CGMCC 4.7192</strain>
    </source>
</reference>
<keyword evidence="8 11" id="KW-0648">Protein biosynthesis</keyword>
<comment type="caution">
    <text evidence="13">The sequence shown here is derived from an EMBL/GenBank/DDBJ whole genome shotgun (WGS) entry which is preliminary data.</text>
</comment>
<dbReference type="Proteomes" id="UP001597294">
    <property type="component" value="Unassembled WGS sequence"/>
</dbReference>
<evidence type="ECO:0000259" key="12">
    <source>
        <dbReference type="Pfam" id="PF05746"/>
    </source>
</evidence>
<comment type="similarity">
    <text evidence="2 11">Belongs to the class-II aminoacyl-tRNA synthetase family.</text>
</comment>
<dbReference type="Pfam" id="PF02092">
    <property type="entry name" value="tRNA_synt_2f"/>
    <property type="match status" value="1"/>
</dbReference>
<evidence type="ECO:0000313" key="13">
    <source>
        <dbReference type="EMBL" id="MFD2206091.1"/>
    </source>
</evidence>
<sequence>MSEFLLELHSEEIPARMQAKAAADLKKIVSDQLKAAGLVFTDARSFVTPRRLALVIDGLPEKQPDVSEEKKGPKVGAHEKALEGFMKANALTSIDQAEIRNTPKGDFYFVVNEIKGRVTTEVLSEIVVEAIKTFPWPKSMKWSKNSFRWVRPLHSILAIFKGETLKGVFDFGNQTVEFGNRTRGHRFLAPDWFEVKDLDDYLHKLRLAKVLVDETERRALIETQAKELCAAEGLSLKDDQGLLGEVTGLVEWPVVLMGRIADRFMSVPHEVLSTSMKEHQKYFSVLDKDGKLSNHFVFAANTEAVDEGKTIVAGNERVLASRLSDAEFFWNQDKKSKLETRVEGLKSIVFQAKLGTLAEKIRRVQDLAGSLAKQTGCNAVYARRAAELAKADLSTGMVYEFPELQGIMGRYYALHDGESPLVAEAIADHYSPLGPSDRCPSAPISVAVALADKIDTLVGFFGINELPTGSKDPFALRRAALSIIRLITENSLQINLREAFAASFSAYTGQLTQSQNETVDGLMSFIADRLKVALKDKGVRHDLVTAVFALGDEDDLVRLLSRVDALAGLLKTDDGVNLLAAYRRAANIVRIEEKKDKTVFDATVDTVLLQEPEEQALHEALEGASQKATKALEREDFTEAMAALAGLRPPMDAFFDKVTVNDEDPALRKNRLCLLSRIGVILGQVADFSRIEG</sequence>